<dbReference type="CDD" id="cd03801">
    <property type="entry name" value="GT4_PimA-like"/>
    <property type="match status" value="1"/>
</dbReference>
<dbReference type="PANTHER" id="PTHR45947">
    <property type="entry name" value="SULFOQUINOVOSYL TRANSFERASE SQD2"/>
    <property type="match status" value="1"/>
</dbReference>
<feature type="domain" description="Glycosyl transferase family 1" evidence="1">
    <location>
        <begin position="182"/>
        <end position="355"/>
    </location>
</feature>
<dbReference type="PANTHER" id="PTHR45947:SF3">
    <property type="entry name" value="SULFOQUINOVOSYL TRANSFERASE SQD2"/>
    <property type="match status" value="1"/>
</dbReference>
<dbReference type="InterPro" id="IPR050194">
    <property type="entry name" value="Glycosyltransferase_grp1"/>
</dbReference>
<keyword evidence="3" id="KW-0808">Transferase</keyword>
<dbReference type="AlphaFoldDB" id="A0A2N0U286"/>
<dbReference type="Gene3D" id="3.40.50.2000">
    <property type="entry name" value="Glycogen Phosphorylase B"/>
    <property type="match status" value="2"/>
</dbReference>
<dbReference type="Pfam" id="PF13439">
    <property type="entry name" value="Glyco_transf_4"/>
    <property type="match status" value="1"/>
</dbReference>
<name>A0A2N0U286_9FLAO</name>
<dbReference type="Pfam" id="PF00534">
    <property type="entry name" value="Glycos_transf_1"/>
    <property type="match status" value="1"/>
</dbReference>
<dbReference type="SUPFAM" id="SSF53756">
    <property type="entry name" value="UDP-Glycosyltransferase/glycogen phosphorylase"/>
    <property type="match status" value="1"/>
</dbReference>
<reference evidence="3 4" key="1">
    <citation type="submission" date="2015-10" db="EMBL/GenBank/DDBJ databases">
        <title>Draft genome sequence of Salegentibacter salinarum KCTC 12975.</title>
        <authorList>
            <person name="Lin W."/>
            <person name="Zheng Q."/>
        </authorList>
    </citation>
    <scope>NUCLEOTIDE SEQUENCE [LARGE SCALE GENOMIC DNA]</scope>
    <source>
        <strain evidence="3 4">KCTC 12975</strain>
    </source>
</reference>
<evidence type="ECO:0000313" key="3">
    <source>
        <dbReference type="EMBL" id="PKD21122.1"/>
    </source>
</evidence>
<proteinExistence type="predicted"/>
<accession>A0A2N0U286</accession>
<gene>
    <name evidence="3" type="ORF">APR41_11955</name>
</gene>
<dbReference type="RefSeq" id="WP_079713480.1">
    <property type="nucleotide sequence ID" value="NZ_FUZC01000009.1"/>
</dbReference>
<dbReference type="OrthoDB" id="502646at2"/>
<dbReference type="Proteomes" id="UP000232673">
    <property type="component" value="Unassembled WGS sequence"/>
</dbReference>
<feature type="domain" description="Glycosyltransferase subfamily 4-like N-terminal" evidence="2">
    <location>
        <begin position="19"/>
        <end position="181"/>
    </location>
</feature>
<dbReference type="EMBL" id="LKTS01000002">
    <property type="protein sequence ID" value="PKD21122.1"/>
    <property type="molecule type" value="Genomic_DNA"/>
</dbReference>
<evidence type="ECO:0000313" key="4">
    <source>
        <dbReference type="Proteomes" id="UP000232673"/>
    </source>
</evidence>
<comment type="caution">
    <text evidence="3">The sequence shown here is derived from an EMBL/GenBank/DDBJ whole genome shotgun (WGS) entry which is preliminary data.</text>
</comment>
<dbReference type="InterPro" id="IPR001296">
    <property type="entry name" value="Glyco_trans_1"/>
</dbReference>
<dbReference type="GO" id="GO:0016757">
    <property type="term" value="F:glycosyltransferase activity"/>
    <property type="evidence" value="ECO:0007669"/>
    <property type="project" value="InterPro"/>
</dbReference>
<organism evidence="3 4">
    <name type="scientific">Salegentibacter salinarum</name>
    <dbReference type="NCBI Taxonomy" id="447422"/>
    <lineage>
        <taxon>Bacteria</taxon>
        <taxon>Pseudomonadati</taxon>
        <taxon>Bacteroidota</taxon>
        <taxon>Flavobacteriia</taxon>
        <taxon>Flavobacteriales</taxon>
        <taxon>Flavobacteriaceae</taxon>
        <taxon>Salegentibacter</taxon>
    </lineage>
</organism>
<evidence type="ECO:0000259" key="1">
    <source>
        <dbReference type="Pfam" id="PF00534"/>
    </source>
</evidence>
<dbReference type="InterPro" id="IPR028098">
    <property type="entry name" value="Glyco_trans_4-like_N"/>
</dbReference>
<protein>
    <submittedName>
        <fullName evidence="3">Glycosyl transferase</fullName>
    </submittedName>
</protein>
<dbReference type="STRING" id="447422.SAMN05660903_02438"/>
<evidence type="ECO:0000259" key="2">
    <source>
        <dbReference type="Pfam" id="PF13439"/>
    </source>
</evidence>
<sequence>MHLAFLTPEYPHLLSTPSGGLGTSIKNLAEQMVKRDVGISVFIYGQDKNRVFEENGISFYFIKQLHYNFFGWYRYRKYLEFYINKVIQDEQIDALEAPDWTGITAFIKLKCPLVIRMNGSDSYFCRLEDRPQKKKNFWFEKLALKNADYLLSVSKFTAERTREIFNLKKEIKVIPNSVDIEAFKPTGKEPIPDTILYFGSIIRKKGVLELSEIFNLINKQNPKAHLVMAGRDVPDIKTGKSTRALFEELLGDESGEKVTWLGSLPYEEIKAQIAKAAVIVLPSFAEALPMTWLEAMAIEKALVTSDIGWAKEVMQDGKTGYTVDSKDHITYAEKTLELLENQELAEKMGKAARQQVVEKFSTEVVVEENIRFYEGILEKKQLD</sequence>
<keyword evidence="4" id="KW-1185">Reference proteome</keyword>